<feature type="active site" description="Acyl-thioester intermediate" evidence="3">
    <location>
        <position position="156"/>
    </location>
</feature>
<dbReference type="GO" id="GO:0016747">
    <property type="term" value="F:acyltransferase activity, transferring groups other than amino-acyl groups"/>
    <property type="evidence" value="ECO:0007669"/>
    <property type="project" value="InterPro"/>
</dbReference>
<evidence type="ECO:0000256" key="1">
    <source>
        <dbReference type="ARBA" id="ARBA00005531"/>
    </source>
</evidence>
<dbReference type="KEGG" id="rfs:C1I64_14955"/>
<evidence type="ECO:0000313" key="6">
    <source>
        <dbReference type="EMBL" id="AZZ53205.1"/>
    </source>
</evidence>
<dbReference type="InterPro" id="IPR011141">
    <property type="entry name" value="Polyketide_synthase_type-III"/>
</dbReference>
<dbReference type="InterPro" id="IPR016039">
    <property type="entry name" value="Thiolase-like"/>
</dbReference>
<dbReference type="Proteomes" id="UP000285317">
    <property type="component" value="Chromosome"/>
</dbReference>
<keyword evidence="2" id="KW-0808">Transferase</keyword>
<gene>
    <name evidence="6" type="ORF">C1I64_14955</name>
</gene>
<reference evidence="6 7" key="1">
    <citation type="submission" date="2018-03" db="EMBL/GenBank/DDBJ databases">
        <title>Bacteriophage NCPPB3778 and a type I-E CRISPR drive the evolution of the US Biological Select Agent, Rathayibacter toxicus.</title>
        <authorList>
            <person name="Davis E.W.II."/>
            <person name="Tabima J.F."/>
            <person name="Weisberg A.J."/>
            <person name="Dantas Lopes L."/>
            <person name="Wiseman M.S."/>
            <person name="Wiseman M.S."/>
            <person name="Pupko T."/>
            <person name="Belcher M.S."/>
            <person name="Sechler A.J."/>
            <person name="Tancos M.A."/>
            <person name="Schroeder B.K."/>
            <person name="Murray T.D."/>
            <person name="Luster D.G."/>
            <person name="Schneider W.L."/>
            <person name="Rogers E."/>
            <person name="Andreote F.D."/>
            <person name="Grunwald N.J."/>
            <person name="Putnam M.L."/>
            <person name="Chang J.H."/>
        </authorList>
    </citation>
    <scope>NUCLEOTIDE SEQUENCE [LARGE SCALE GENOMIC DNA]</scope>
    <source>
        <strain evidence="6 7">DSM 15932</strain>
    </source>
</reference>
<dbReference type="GO" id="GO:0030639">
    <property type="term" value="P:polyketide biosynthetic process"/>
    <property type="evidence" value="ECO:0007669"/>
    <property type="project" value="TreeGrafter"/>
</dbReference>
<dbReference type="CDD" id="cd00831">
    <property type="entry name" value="CHS_like"/>
    <property type="match status" value="1"/>
</dbReference>
<dbReference type="PIRSF" id="PIRSF000451">
    <property type="entry name" value="PKS_III"/>
    <property type="match status" value="1"/>
</dbReference>
<organism evidence="6 7">
    <name type="scientific">Rathayibacter festucae DSM 15932</name>
    <dbReference type="NCBI Taxonomy" id="1328866"/>
    <lineage>
        <taxon>Bacteria</taxon>
        <taxon>Bacillati</taxon>
        <taxon>Actinomycetota</taxon>
        <taxon>Actinomycetes</taxon>
        <taxon>Micrococcales</taxon>
        <taxon>Microbacteriaceae</taxon>
        <taxon>Rathayibacter</taxon>
    </lineage>
</organism>
<dbReference type="Gene3D" id="3.40.47.10">
    <property type="match status" value="2"/>
</dbReference>
<dbReference type="Pfam" id="PF00195">
    <property type="entry name" value="Chal_sti_synt_N"/>
    <property type="match status" value="1"/>
</dbReference>
<proteinExistence type="inferred from homology"/>
<dbReference type="RefSeq" id="WP_127887747.1">
    <property type="nucleotide sequence ID" value="NZ_CP028137.1"/>
</dbReference>
<feature type="domain" description="Chalcone/stilbene synthase N-terminal" evidence="4">
    <location>
        <begin position="81"/>
        <end position="216"/>
    </location>
</feature>
<dbReference type="InterPro" id="IPR012328">
    <property type="entry name" value="Chalcone/stilbene_synt_C"/>
</dbReference>
<dbReference type="PANTHER" id="PTHR11877">
    <property type="entry name" value="HYDROXYMETHYLGLUTARYL-COA SYNTHASE"/>
    <property type="match status" value="1"/>
</dbReference>
<evidence type="ECO:0000313" key="7">
    <source>
        <dbReference type="Proteomes" id="UP000285317"/>
    </source>
</evidence>
<protein>
    <submittedName>
        <fullName evidence="6">Type III polyketide synthase</fullName>
    </submittedName>
</protein>
<dbReference type="Pfam" id="PF02797">
    <property type="entry name" value="Chal_sti_synt_C"/>
    <property type="match status" value="1"/>
</dbReference>
<evidence type="ECO:0000256" key="2">
    <source>
        <dbReference type="ARBA" id="ARBA00022679"/>
    </source>
</evidence>
<dbReference type="PANTHER" id="PTHR11877:SF46">
    <property type="entry name" value="TYPE III POLYKETIDE SYNTHASE A"/>
    <property type="match status" value="1"/>
</dbReference>
<accession>A0A3T0T3S3</accession>
<dbReference type="InterPro" id="IPR001099">
    <property type="entry name" value="Chalcone/stilbene_synt_N"/>
</dbReference>
<comment type="similarity">
    <text evidence="1">Belongs to the thiolase-like superfamily. Chalcone/stilbene synthases family.</text>
</comment>
<evidence type="ECO:0000259" key="4">
    <source>
        <dbReference type="Pfam" id="PF00195"/>
    </source>
</evidence>
<sequence length="371" mass="39024">MSVHIRSIETAVPPTVLHQPALRNLFAAQPAVTRLGSRLIGAAFNASGIDTRHTVVDELDGEERDGESTFYDARSGLLLDPGTAARNAVYTARAPELFAQAARRALEAAGFAPDEVTHVVTVSCTGFYAPGPDYQLVRALGLRVSTQRFHLGFMGCYGAFPGLRAARAFCEADPSAVVLVVAAELCSIHLTSSSDAEQIVATSVFADGAAAAVVTARAPEPGTAVLDIDELDTTLTPEGEDEMAWTIGDHGFTMRLSTYVPSIIGTNITAALEPMLGLGGVGAADVQRWAVHPGGRSILDRVQSAIGLSDEQMRPSREVLRTVGNMSSATVLFILRRLLHGEAADGERIGAMAFGPGLTVEMALLTKRGGA</sequence>
<evidence type="ECO:0000259" key="5">
    <source>
        <dbReference type="Pfam" id="PF02797"/>
    </source>
</evidence>
<name>A0A3T0T3S3_9MICO</name>
<dbReference type="AlphaFoldDB" id="A0A3T0T3S3"/>
<dbReference type="EMBL" id="CP028137">
    <property type="protein sequence ID" value="AZZ53205.1"/>
    <property type="molecule type" value="Genomic_DNA"/>
</dbReference>
<feature type="domain" description="Chalcone/stilbene synthase C-terminal" evidence="5">
    <location>
        <begin position="234"/>
        <end position="365"/>
    </location>
</feature>
<dbReference type="SUPFAM" id="SSF53901">
    <property type="entry name" value="Thiolase-like"/>
    <property type="match status" value="1"/>
</dbReference>
<evidence type="ECO:0000256" key="3">
    <source>
        <dbReference type="PIRSR" id="PIRSR000451-1"/>
    </source>
</evidence>